<dbReference type="RefSeq" id="WP_160596922.1">
    <property type="nucleotide sequence ID" value="NZ_WTYS01000001.1"/>
</dbReference>
<accession>A0A6I4SKF7</accession>
<name>A0A6I4SKF7_9SPHN</name>
<comment type="caution">
    <text evidence="1">The sequence shown here is derived from an EMBL/GenBank/DDBJ whole genome shotgun (WGS) entry which is preliminary data.</text>
</comment>
<evidence type="ECO:0000313" key="1">
    <source>
        <dbReference type="EMBL" id="MXO55620.1"/>
    </source>
</evidence>
<evidence type="ECO:0000313" key="2">
    <source>
        <dbReference type="Proteomes" id="UP000468943"/>
    </source>
</evidence>
<sequence>MIDGQFHQAGFTAPAKSTGLQSLEWPVLAAKLAAAHDLRGAFMGRIADTTGNFSRFTSGTHTADDQTINETKPSVNLVGSADEKRSGSRAVATKIDYPSVFETNMAPSDREL</sequence>
<gene>
    <name evidence="1" type="ORF">GRI36_01870</name>
</gene>
<dbReference type="EMBL" id="WTYS01000001">
    <property type="protein sequence ID" value="MXO55620.1"/>
    <property type="molecule type" value="Genomic_DNA"/>
</dbReference>
<dbReference type="Proteomes" id="UP000468943">
    <property type="component" value="Unassembled WGS sequence"/>
</dbReference>
<proteinExistence type="predicted"/>
<dbReference type="AlphaFoldDB" id="A0A6I4SKF7"/>
<protein>
    <submittedName>
        <fullName evidence="1">Uncharacterized protein</fullName>
    </submittedName>
</protein>
<organism evidence="1 2">
    <name type="scientific">Pontixanthobacter gangjinensis</name>
    <dbReference type="NCBI Taxonomy" id="1028742"/>
    <lineage>
        <taxon>Bacteria</taxon>
        <taxon>Pseudomonadati</taxon>
        <taxon>Pseudomonadota</taxon>
        <taxon>Alphaproteobacteria</taxon>
        <taxon>Sphingomonadales</taxon>
        <taxon>Erythrobacteraceae</taxon>
        <taxon>Pontixanthobacter</taxon>
    </lineage>
</organism>
<keyword evidence="2" id="KW-1185">Reference proteome</keyword>
<reference evidence="1 2" key="1">
    <citation type="submission" date="2019-12" db="EMBL/GenBank/DDBJ databases">
        <title>Genomic-based taxomic classification of the family Erythrobacteraceae.</title>
        <authorList>
            <person name="Xu L."/>
        </authorList>
    </citation>
    <scope>NUCLEOTIDE SEQUENCE [LARGE SCALE GENOMIC DNA]</scope>
    <source>
        <strain evidence="1 2">JCM 17802</strain>
    </source>
</reference>